<dbReference type="Pfam" id="PF00211">
    <property type="entry name" value="Guanylate_cyc"/>
    <property type="match status" value="1"/>
</dbReference>
<feature type="region of interest" description="Disordered" evidence="5">
    <location>
        <begin position="1"/>
        <end position="21"/>
    </location>
</feature>
<gene>
    <name evidence="8" type="ORF">PSON_ATCC_30995.1.T0370101</name>
</gene>
<evidence type="ECO:0000313" key="9">
    <source>
        <dbReference type="Proteomes" id="UP000692954"/>
    </source>
</evidence>
<dbReference type="PANTHER" id="PTHR43336">
    <property type="entry name" value="OXYGEN SENSOR HISTIDINE KINASE RESPONSE REGULATOR DEVS/DOSS"/>
    <property type="match status" value="1"/>
</dbReference>
<organism evidence="8 9">
    <name type="scientific">Paramecium sonneborni</name>
    <dbReference type="NCBI Taxonomy" id="65129"/>
    <lineage>
        <taxon>Eukaryota</taxon>
        <taxon>Sar</taxon>
        <taxon>Alveolata</taxon>
        <taxon>Ciliophora</taxon>
        <taxon>Intramacronucleata</taxon>
        <taxon>Oligohymenophorea</taxon>
        <taxon>Peniculida</taxon>
        <taxon>Parameciidae</taxon>
        <taxon>Paramecium</taxon>
    </lineage>
</organism>
<dbReference type="PANTHER" id="PTHR43336:SF3">
    <property type="entry name" value="GUANYLATE CYCLASE DOMAIN-CONTAINING PROTEIN"/>
    <property type="match status" value="1"/>
</dbReference>
<dbReference type="GO" id="GO:0009190">
    <property type="term" value="P:cyclic nucleotide biosynthetic process"/>
    <property type="evidence" value="ECO:0007669"/>
    <property type="project" value="InterPro"/>
</dbReference>
<comment type="caution">
    <text evidence="8">The sequence shown here is derived from an EMBL/GenBank/DDBJ whole genome shotgun (WGS) entry which is preliminary data.</text>
</comment>
<evidence type="ECO:0000256" key="5">
    <source>
        <dbReference type="SAM" id="MobiDB-lite"/>
    </source>
</evidence>
<evidence type="ECO:0000256" key="3">
    <source>
        <dbReference type="ARBA" id="ARBA00022989"/>
    </source>
</evidence>
<evidence type="ECO:0000256" key="1">
    <source>
        <dbReference type="ARBA" id="ARBA00004141"/>
    </source>
</evidence>
<dbReference type="InterPro" id="IPR001054">
    <property type="entry name" value="A/G_cyclase"/>
</dbReference>
<evidence type="ECO:0000256" key="2">
    <source>
        <dbReference type="ARBA" id="ARBA00022692"/>
    </source>
</evidence>
<dbReference type="Pfam" id="PF00520">
    <property type="entry name" value="Ion_trans"/>
    <property type="match status" value="1"/>
</dbReference>
<name>A0A8S1MME7_9CILI</name>
<evidence type="ECO:0000256" key="6">
    <source>
        <dbReference type="SAM" id="Phobius"/>
    </source>
</evidence>
<feature type="transmembrane region" description="Helical" evidence="6">
    <location>
        <begin position="318"/>
        <end position="338"/>
    </location>
</feature>
<sequence>MTDQNQLSHNNIEDQQEGSEQCSDEELDVFHYQEEKEKYPMLVRLLENMLSQVLVNLLTIYALYGDDIRIICFDKRADSTFDGITIFCIIIFSTEIVITSIVRKEYLNSFFFWLDIISTVSQILDITLFNVAVGLEGSVSAKSGSDLQQANKASKTSSKAIRVVRLVRLIRIVKLYKAVNYQREYSLRKSKTKSNTIQMIKNSNKSQIYPQKEDRMEQQQYVLRETPNLTTLNLNSVQQKDQVNNLTSVIDCNEQGNNSNEHRRSYNKQILPESHYIQQIQQNEEVGRKIQEKGETEQKQKKESRVSQRLSDATTKKVTLLVILLLLIMPLFSSDYYYEQSQSLEYAAQYFKVVAEIPNTRLSEINETLNFVIDQHNQFDTPVGFIRNPFIGIKDYERQDYEYIRESAKGYYFTHVDPILVGLEYIGDPIILFVSDNSQIERLNSIINIINTLFVSCVLLFGALAFAKDAKNLALAPIERMIVKVNIIAKNPQEAKEMKLDVESLQRETTQIENAIIKIGTLLALGFGDAGSAIIGTNMASSGDVNPMLPGKKKWAIYGFCDIRNFTDATEVLQKDVMVFVNSIAEIVHTMVNRYQGSANKNIGDAFLLVWKISDHSWYEENGKIKWKNYEYINIIADCSLFSFMKIFAKINREPKILEYRNDKRLIQRLPGYKVKMGFGLHIGWGIEGAIGSEFKIDASYLSPNVNMASRLEAATKQYGVSILISSDLYNLFSPDLKKYLRQIDMVTVKGSVKPIGFYTIDIDADHIPPSKEDYSQHEKLEVMDQKRQIFINQIEAGEFKSEIHFNRNKDLILIMNNFNPEFYALFTQGFQGYLLGDWKEAQIWFEKAKVLKPNDGPISTLTAFMNEHNFKAPTNWKGFRELTEK</sequence>
<protein>
    <recommendedName>
        <fullName evidence="7">Guanylate cyclase domain-containing protein</fullName>
    </recommendedName>
</protein>
<keyword evidence="2 6" id="KW-0812">Transmembrane</keyword>
<dbReference type="EMBL" id="CAJJDN010000037">
    <property type="protein sequence ID" value="CAD8078076.1"/>
    <property type="molecule type" value="Genomic_DNA"/>
</dbReference>
<feature type="transmembrane region" description="Helical" evidence="6">
    <location>
        <begin position="84"/>
        <end position="102"/>
    </location>
</feature>
<feature type="transmembrane region" description="Helical" evidence="6">
    <location>
        <begin position="446"/>
        <end position="467"/>
    </location>
</feature>
<evidence type="ECO:0000259" key="7">
    <source>
        <dbReference type="PROSITE" id="PS50125"/>
    </source>
</evidence>
<accession>A0A8S1MME7</accession>
<reference evidence="8" key="1">
    <citation type="submission" date="2021-01" db="EMBL/GenBank/DDBJ databases">
        <authorList>
            <consortium name="Genoscope - CEA"/>
            <person name="William W."/>
        </authorList>
    </citation>
    <scope>NUCLEOTIDE SEQUENCE</scope>
</reference>
<dbReference type="InterPro" id="IPR005821">
    <property type="entry name" value="Ion_trans_dom"/>
</dbReference>
<dbReference type="GO" id="GO:0035556">
    <property type="term" value="P:intracellular signal transduction"/>
    <property type="evidence" value="ECO:0007669"/>
    <property type="project" value="InterPro"/>
</dbReference>
<comment type="subcellular location">
    <subcellularLocation>
        <location evidence="1">Membrane</location>
        <topology evidence="1">Multi-pass membrane protein</topology>
    </subcellularLocation>
</comment>
<feature type="transmembrane region" description="Helical" evidence="6">
    <location>
        <begin position="45"/>
        <end position="64"/>
    </location>
</feature>
<keyword evidence="9" id="KW-1185">Reference proteome</keyword>
<dbReference type="GO" id="GO:0016020">
    <property type="term" value="C:membrane"/>
    <property type="evidence" value="ECO:0007669"/>
    <property type="project" value="UniProtKB-SubCell"/>
</dbReference>
<proteinExistence type="predicted"/>
<evidence type="ECO:0000313" key="8">
    <source>
        <dbReference type="EMBL" id="CAD8078076.1"/>
    </source>
</evidence>
<evidence type="ECO:0000256" key="4">
    <source>
        <dbReference type="ARBA" id="ARBA00023136"/>
    </source>
</evidence>
<keyword evidence="4 6" id="KW-0472">Membrane</keyword>
<dbReference type="Proteomes" id="UP000692954">
    <property type="component" value="Unassembled WGS sequence"/>
</dbReference>
<feature type="domain" description="Guanylate cyclase" evidence="7">
    <location>
        <begin position="557"/>
        <end position="713"/>
    </location>
</feature>
<dbReference type="PROSITE" id="PS50125">
    <property type="entry name" value="GUANYLATE_CYCLASE_2"/>
    <property type="match status" value="1"/>
</dbReference>
<dbReference type="AlphaFoldDB" id="A0A8S1MME7"/>
<dbReference type="GO" id="GO:0005216">
    <property type="term" value="F:monoatomic ion channel activity"/>
    <property type="evidence" value="ECO:0007669"/>
    <property type="project" value="InterPro"/>
</dbReference>
<dbReference type="OrthoDB" id="60033at2759"/>
<dbReference type="CDD" id="cd07302">
    <property type="entry name" value="CHD"/>
    <property type="match status" value="1"/>
</dbReference>
<keyword evidence="3 6" id="KW-1133">Transmembrane helix</keyword>
<feature type="compositionally biased region" description="Polar residues" evidence="5">
    <location>
        <begin position="1"/>
        <end position="10"/>
    </location>
</feature>